<evidence type="ECO:0000256" key="1">
    <source>
        <dbReference type="SAM" id="SignalP"/>
    </source>
</evidence>
<gene>
    <name evidence="2" type="ORF">B0A52_09503</name>
</gene>
<comment type="caution">
    <text evidence="2">The sequence shown here is derived from an EMBL/GenBank/DDBJ whole genome shotgun (WGS) entry which is preliminary data.</text>
</comment>
<organism evidence="2 3">
    <name type="scientific">Exophiala mesophila</name>
    <name type="common">Black yeast-like fungus</name>
    <dbReference type="NCBI Taxonomy" id="212818"/>
    <lineage>
        <taxon>Eukaryota</taxon>
        <taxon>Fungi</taxon>
        <taxon>Dikarya</taxon>
        <taxon>Ascomycota</taxon>
        <taxon>Pezizomycotina</taxon>
        <taxon>Eurotiomycetes</taxon>
        <taxon>Chaetothyriomycetidae</taxon>
        <taxon>Chaetothyriales</taxon>
        <taxon>Herpotrichiellaceae</taxon>
        <taxon>Exophiala</taxon>
    </lineage>
</organism>
<evidence type="ECO:0000313" key="3">
    <source>
        <dbReference type="Proteomes" id="UP000288859"/>
    </source>
</evidence>
<sequence length="145" mass="14641">MPSILQILIPSLIGISILPHLTSAQQPNGPCVQACPPKSSACDGDETGTALDQCTCASFSLTNDFVIDCVKECPEDEQIVYANKLPALCNAVLFPDLDLSASPTLSSSASTGSGAASAGETGNIAAQLVPGAGYLVYAAGVAVLL</sequence>
<evidence type="ECO:0000313" key="2">
    <source>
        <dbReference type="EMBL" id="RVX66690.1"/>
    </source>
</evidence>
<proteinExistence type="predicted"/>
<keyword evidence="1" id="KW-0732">Signal</keyword>
<evidence type="ECO:0008006" key="4">
    <source>
        <dbReference type="Google" id="ProtNLM"/>
    </source>
</evidence>
<feature type="signal peptide" evidence="1">
    <location>
        <begin position="1"/>
        <end position="24"/>
    </location>
</feature>
<accession>A0A438MV18</accession>
<dbReference type="OrthoDB" id="3562634at2759"/>
<name>A0A438MV18_EXOME</name>
<dbReference type="EMBL" id="NAJM01000057">
    <property type="protein sequence ID" value="RVX66690.1"/>
    <property type="molecule type" value="Genomic_DNA"/>
</dbReference>
<dbReference type="Proteomes" id="UP000288859">
    <property type="component" value="Unassembled WGS sequence"/>
</dbReference>
<feature type="chain" id="PRO_5019110942" description="Extracellular membrane protein CFEM domain-containing protein" evidence="1">
    <location>
        <begin position="25"/>
        <end position="145"/>
    </location>
</feature>
<dbReference type="AlphaFoldDB" id="A0A438MV18"/>
<reference evidence="2 3" key="1">
    <citation type="submission" date="2017-03" db="EMBL/GenBank/DDBJ databases">
        <title>Genomes of endolithic fungi from Antarctica.</title>
        <authorList>
            <person name="Coleine C."/>
            <person name="Masonjones S."/>
            <person name="Stajich J.E."/>
        </authorList>
    </citation>
    <scope>NUCLEOTIDE SEQUENCE [LARGE SCALE GENOMIC DNA]</scope>
    <source>
        <strain evidence="2 3">CCFEE 6314</strain>
    </source>
</reference>
<protein>
    <recommendedName>
        <fullName evidence="4">Extracellular membrane protein CFEM domain-containing protein</fullName>
    </recommendedName>
</protein>